<dbReference type="GO" id="GO:0005829">
    <property type="term" value="C:cytosol"/>
    <property type="evidence" value="ECO:0007669"/>
    <property type="project" value="TreeGrafter"/>
</dbReference>
<dbReference type="GO" id="GO:0010890">
    <property type="term" value="P:positive regulation of triglyceride storage"/>
    <property type="evidence" value="ECO:0007669"/>
    <property type="project" value="TreeGrafter"/>
</dbReference>
<reference evidence="6" key="2">
    <citation type="submission" date="2025-08" db="UniProtKB">
        <authorList>
            <consortium name="Ensembl"/>
        </authorList>
    </citation>
    <scope>IDENTIFICATION</scope>
</reference>
<organism evidence="6 7">
    <name type="scientific">Anas platyrhynchos platyrhynchos</name>
    <name type="common">Northern mallard</name>
    <dbReference type="NCBI Taxonomy" id="8840"/>
    <lineage>
        <taxon>Eukaryota</taxon>
        <taxon>Metazoa</taxon>
        <taxon>Chordata</taxon>
        <taxon>Craniata</taxon>
        <taxon>Vertebrata</taxon>
        <taxon>Euteleostomi</taxon>
        <taxon>Archelosauria</taxon>
        <taxon>Archosauria</taxon>
        <taxon>Dinosauria</taxon>
        <taxon>Saurischia</taxon>
        <taxon>Theropoda</taxon>
        <taxon>Coelurosauria</taxon>
        <taxon>Aves</taxon>
        <taxon>Neognathae</taxon>
        <taxon>Galloanserae</taxon>
        <taxon>Anseriformes</taxon>
        <taxon>Anatidae</taxon>
        <taxon>Anatinae</taxon>
        <taxon>Anas</taxon>
    </lineage>
</organism>
<dbReference type="Proteomes" id="UP000016666">
    <property type="component" value="Unassembled WGS sequence"/>
</dbReference>
<comment type="subcellular location">
    <subcellularLocation>
        <location evidence="1">Lipid droplet</location>
    </subcellularLocation>
</comment>
<keyword evidence="3" id="KW-0551">Lipid droplet</keyword>
<dbReference type="GO" id="GO:0005811">
    <property type="term" value="C:lipid droplet"/>
    <property type="evidence" value="ECO:0007669"/>
    <property type="project" value="UniProtKB-SubCell"/>
</dbReference>
<keyword evidence="7" id="KW-1185">Reference proteome</keyword>
<dbReference type="GeneTree" id="ENSGT00950000182920"/>
<feature type="region of interest" description="Disordered" evidence="5">
    <location>
        <begin position="1"/>
        <end position="22"/>
    </location>
</feature>
<dbReference type="GO" id="GO:0019915">
    <property type="term" value="P:lipid storage"/>
    <property type="evidence" value="ECO:0007669"/>
    <property type="project" value="TreeGrafter"/>
</dbReference>
<dbReference type="Ensembl" id="ENSAPLT00000046360.1">
    <property type="protein sequence ID" value="ENSAPLP00000026126.1"/>
    <property type="gene ID" value="ENSAPLG00000027243.1"/>
</dbReference>
<proteinExistence type="inferred from homology"/>
<evidence type="ECO:0000256" key="5">
    <source>
        <dbReference type="SAM" id="MobiDB-lite"/>
    </source>
</evidence>
<evidence type="ECO:0000256" key="2">
    <source>
        <dbReference type="ARBA" id="ARBA00006311"/>
    </source>
</evidence>
<dbReference type="SUPFAM" id="SSF109775">
    <property type="entry name" value="Mannose-6-phosphate receptor binding protein 1 (Tip47), C-terminal domain"/>
    <property type="match status" value="1"/>
</dbReference>
<reference evidence="6" key="3">
    <citation type="submission" date="2025-09" db="UniProtKB">
        <authorList>
            <consortium name="Ensembl"/>
        </authorList>
    </citation>
    <scope>IDENTIFICATION</scope>
</reference>
<dbReference type="STRING" id="8840.ENSAPLP00000026126"/>
<dbReference type="PANTHER" id="PTHR14024:SF51">
    <property type="entry name" value="PERILIPIN-RELATED"/>
    <property type="match status" value="1"/>
</dbReference>
<protein>
    <recommendedName>
        <fullName evidence="8">Perilipin</fullName>
    </recommendedName>
</protein>
<evidence type="ECO:0000313" key="6">
    <source>
        <dbReference type="Ensembl" id="ENSAPLP00000026126.1"/>
    </source>
</evidence>
<name>A0A493TJQ4_ANAPP</name>
<evidence type="ECO:0008006" key="8">
    <source>
        <dbReference type="Google" id="ProtNLM"/>
    </source>
</evidence>
<evidence type="ECO:0000256" key="1">
    <source>
        <dbReference type="ARBA" id="ARBA00004502"/>
    </source>
</evidence>
<feature type="coiled-coil region" evidence="4">
    <location>
        <begin position="421"/>
        <end position="451"/>
    </location>
</feature>
<comment type="similarity">
    <text evidence="2">Belongs to the perilipin family.</text>
</comment>
<dbReference type="PANTHER" id="PTHR14024">
    <property type="entry name" value="PERILIPIN"/>
    <property type="match status" value="1"/>
</dbReference>
<keyword evidence="4" id="KW-0175">Coiled coil</keyword>
<evidence type="ECO:0000256" key="3">
    <source>
        <dbReference type="ARBA" id="ARBA00022677"/>
    </source>
</evidence>
<dbReference type="OMA" id="EKWCEVL"/>
<dbReference type="AlphaFoldDB" id="A0A493TJQ4"/>
<evidence type="ECO:0000313" key="7">
    <source>
        <dbReference type="Proteomes" id="UP000016666"/>
    </source>
</evidence>
<sequence length="673" mass="73019">MASKKTMQNLPEAEDQQQESAVDRVTSLPLLNSAFNLVSSAYNHTKETHPCLSGVCNVAETVAAVAVGSVVGGAQPILNQLEPQIALVNEYACKGLNQLEENLPFLQQPADKVISDTKQLVSTKVISAMDAACEAKEAVADKVTEAVDLTKNVVGDSVKLTRSVVASSVSSAVEAAQGAKDLMTNKVTEAVDLTKHIVEDSIGLTKSAVASTIVNAVEAAQGAKELMTNKVTEAVDLSKHIVEDSIGLTKSAVASTIVNAVEAAQGAKELVTNKVTEAVDLTKVAVQDSVEKTKSVVTSTVNTALDAAFNTITSKINTALEQSREAIQESVEITNTVVNNSVSKARAVGQAVAGGVESVLGISEDLVDQYLPMTQEELGKLATAEGFGMASVEEQKQQQSYFVRLGSLSNKVRHRAYQHSLNKLQHVKQRLQNTLSQLQLAINLIESVKKEVGQKLLDAQEKLHQLWVDWSLTQPKGPQVQTASQAEIESRTLTMLHIITQQLQRAYENLKVSIHGLPSNIQEAVHQATRNIRKLHTSFSSAKSFHDLSSTTLAESRDYVVEAQRSLNDLLQYVTQNIPLNWLVGPFRARVKEDSRKEKKDATEIKRPALEKAATSEEVAKMPEEPKGAKTILEEVCEVLEKIEEKLERDMEVEMEVALAAKELVTNAPKEDL</sequence>
<dbReference type="Pfam" id="PF03036">
    <property type="entry name" value="Perilipin"/>
    <property type="match status" value="2"/>
</dbReference>
<dbReference type="Gene3D" id="1.20.120.340">
    <property type="entry name" value="Flagellar protein FliS"/>
    <property type="match status" value="2"/>
</dbReference>
<dbReference type="InterPro" id="IPR004279">
    <property type="entry name" value="Perilipin"/>
</dbReference>
<dbReference type="Gene3D" id="3.30.720.170">
    <property type="entry name" value="Perilipin, alpha-beta domain"/>
    <property type="match status" value="2"/>
</dbReference>
<evidence type="ECO:0000256" key="4">
    <source>
        <dbReference type="SAM" id="Coils"/>
    </source>
</evidence>
<accession>A0A493TJQ4</accession>
<reference evidence="7" key="1">
    <citation type="submission" date="2017-10" db="EMBL/GenBank/DDBJ databases">
        <title>A new Pekin duck reference genome.</title>
        <authorList>
            <person name="Hou Z.-C."/>
            <person name="Zhou Z.-K."/>
            <person name="Zhu F."/>
            <person name="Hou S.-S."/>
        </authorList>
    </citation>
    <scope>NUCLEOTIDE SEQUENCE [LARGE SCALE GENOMIC DNA]</scope>
</reference>